<proteinExistence type="predicted"/>
<reference evidence="1 2" key="1">
    <citation type="journal article" date="2023" name="Nucleic Acids Res.">
        <title>The hologenome of Daphnia magna reveals possible DNA methylation and microbiome-mediated evolution of the host genome.</title>
        <authorList>
            <person name="Chaturvedi A."/>
            <person name="Li X."/>
            <person name="Dhandapani V."/>
            <person name="Marshall H."/>
            <person name="Kissane S."/>
            <person name="Cuenca-Cambronero M."/>
            <person name="Asole G."/>
            <person name="Calvet F."/>
            <person name="Ruiz-Romero M."/>
            <person name="Marangio P."/>
            <person name="Guigo R."/>
            <person name="Rago D."/>
            <person name="Mirbahai L."/>
            <person name="Eastwood N."/>
            <person name="Colbourne J.K."/>
            <person name="Zhou J."/>
            <person name="Mallon E."/>
            <person name="Orsini L."/>
        </authorList>
    </citation>
    <scope>NUCLEOTIDE SEQUENCE [LARGE SCALE GENOMIC DNA]</scope>
    <source>
        <strain evidence="1">LRV0_1</strain>
    </source>
</reference>
<gene>
    <name evidence="1" type="ORF">OUZ56_015817</name>
</gene>
<sequence>MLEGSPLKTYQVRSSHCCVCRLLVFSHHAQTKTGGVLKDEKRVVISLGMEGQQPINTTSVSTCAEGSCQHQHYYIPSLPS</sequence>
<dbReference type="Proteomes" id="UP001234178">
    <property type="component" value="Unassembled WGS sequence"/>
</dbReference>
<evidence type="ECO:0000313" key="2">
    <source>
        <dbReference type="Proteomes" id="UP001234178"/>
    </source>
</evidence>
<keyword evidence="2" id="KW-1185">Reference proteome</keyword>
<name>A0ABR0ANU1_9CRUS</name>
<evidence type="ECO:0000313" key="1">
    <source>
        <dbReference type="EMBL" id="KAK4026791.1"/>
    </source>
</evidence>
<accession>A0ABR0ANU1</accession>
<dbReference type="EMBL" id="JAOYFB010000038">
    <property type="protein sequence ID" value="KAK4026791.1"/>
    <property type="molecule type" value="Genomic_DNA"/>
</dbReference>
<protein>
    <submittedName>
        <fullName evidence="1">Uncharacterized protein</fullName>
    </submittedName>
</protein>
<organism evidence="1 2">
    <name type="scientific">Daphnia magna</name>
    <dbReference type="NCBI Taxonomy" id="35525"/>
    <lineage>
        <taxon>Eukaryota</taxon>
        <taxon>Metazoa</taxon>
        <taxon>Ecdysozoa</taxon>
        <taxon>Arthropoda</taxon>
        <taxon>Crustacea</taxon>
        <taxon>Branchiopoda</taxon>
        <taxon>Diplostraca</taxon>
        <taxon>Cladocera</taxon>
        <taxon>Anomopoda</taxon>
        <taxon>Daphniidae</taxon>
        <taxon>Daphnia</taxon>
    </lineage>
</organism>
<comment type="caution">
    <text evidence="1">The sequence shown here is derived from an EMBL/GenBank/DDBJ whole genome shotgun (WGS) entry which is preliminary data.</text>
</comment>